<comment type="cofactor">
    <cofactor evidence="7 8">
        <name>Zn(2+)</name>
        <dbReference type="ChEBI" id="CHEBI:29105"/>
    </cofactor>
    <text evidence="7 8">Binds 1 zinc ion per subunit.</text>
</comment>
<evidence type="ECO:0000256" key="10">
    <source>
        <dbReference type="SAM" id="SignalP"/>
    </source>
</evidence>
<sequence>MRLRWVLLLAFLMCVLMATRSKAQGSDSPKQDLVTTTVTHYTLPPDKLEKAHALYTVRTTMHFGETIYGIVLLVLILRFGINGKFRDLAERMSGNRFLQACIFVPLLTIVLDGLGLPFGIYSHSLSLKYGLSVQKWGSWFWDWTKGELIGIVVGALLVAVLYWLIRVSPARWWFYAWLLCLPFLVLVIWAVPVVLDPLFNKFEPLAKDHQDLVEATQKVAKAAGVEITPDRMFLMKASEKVTTANAYVTGLGSTKRVVIWDTTPRQMTTPQTTFVIAHEMGHYVLNHIYKGLAFAAVLMFFGFYIVYRTMNWFVARWGASTDIRAVWDWASLPALMLVASLIGFATEPIASTFSRTQIEHKADEYGLKITSQITPDYRQVAAQGFQSLGEHSLSYPYPSRLMVVWLYDHPDVSSRVDYALQYEPGKE</sequence>
<dbReference type="InterPro" id="IPR001915">
    <property type="entry name" value="Peptidase_M48"/>
</dbReference>
<evidence type="ECO:0000256" key="1">
    <source>
        <dbReference type="ARBA" id="ARBA00022670"/>
    </source>
</evidence>
<name>Q1IIX1_KORVE</name>
<evidence type="ECO:0000256" key="3">
    <source>
        <dbReference type="ARBA" id="ARBA00022801"/>
    </source>
</evidence>
<keyword evidence="9" id="KW-0472">Membrane</keyword>
<dbReference type="KEGG" id="aba:Acid345_4179"/>
<evidence type="ECO:0000313" key="13">
    <source>
        <dbReference type="EMBL" id="ABF43179.1"/>
    </source>
</evidence>
<feature type="transmembrane region" description="Helical" evidence="9">
    <location>
        <begin position="97"/>
        <end position="121"/>
    </location>
</feature>
<evidence type="ECO:0000256" key="4">
    <source>
        <dbReference type="ARBA" id="ARBA00022833"/>
    </source>
</evidence>
<dbReference type="GO" id="GO:0071586">
    <property type="term" value="P:CAAX-box protein processing"/>
    <property type="evidence" value="ECO:0007669"/>
    <property type="project" value="InterPro"/>
</dbReference>
<dbReference type="HOGENOM" id="CLU_025947_1_1_0"/>
<keyword evidence="2 7" id="KW-0479">Metal-binding</keyword>
<feature type="chain" id="PRO_5004190799" evidence="10">
    <location>
        <begin position="24"/>
        <end position="427"/>
    </location>
</feature>
<dbReference type="CDD" id="cd07343">
    <property type="entry name" value="M48A_Zmpste24p_like"/>
    <property type="match status" value="1"/>
</dbReference>
<feature type="domain" description="Peptidase M48" evidence="11">
    <location>
        <begin position="208"/>
        <end position="417"/>
    </location>
</feature>
<keyword evidence="14" id="KW-1185">Reference proteome</keyword>
<feature type="signal peptide" evidence="10">
    <location>
        <begin position="1"/>
        <end position="23"/>
    </location>
</feature>
<feature type="binding site" evidence="7">
    <location>
        <position position="278"/>
    </location>
    <ligand>
        <name>Zn(2+)</name>
        <dbReference type="ChEBI" id="CHEBI:29105"/>
        <note>catalytic</note>
    </ligand>
</feature>
<evidence type="ECO:0000313" key="14">
    <source>
        <dbReference type="Proteomes" id="UP000002432"/>
    </source>
</evidence>
<accession>Q1IIX1</accession>
<dbReference type="InterPro" id="IPR027057">
    <property type="entry name" value="CAXX_Prtase_1"/>
</dbReference>
<feature type="active site" description="Proton donor" evidence="6">
    <location>
        <position position="363"/>
    </location>
</feature>
<dbReference type="PANTHER" id="PTHR10120">
    <property type="entry name" value="CAAX PRENYL PROTEASE 1"/>
    <property type="match status" value="1"/>
</dbReference>
<organism evidence="13 14">
    <name type="scientific">Koribacter versatilis (strain Ellin345)</name>
    <dbReference type="NCBI Taxonomy" id="204669"/>
    <lineage>
        <taxon>Bacteria</taxon>
        <taxon>Pseudomonadati</taxon>
        <taxon>Acidobacteriota</taxon>
        <taxon>Terriglobia</taxon>
        <taxon>Terriglobales</taxon>
        <taxon>Candidatus Korobacteraceae</taxon>
        <taxon>Candidatus Korobacter</taxon>
    </lineage>
</organism>
<dbReference type="OrthoDB" id="9781930at2"/>
<evidence type="ECO:0000256" key="6">
    <source>
        <dbReference type="PIRSR" id="PIRSR627057-1"/>
    </source>
</evidence>
<dbReference type="eggNOG" id="COG0501">
    <property type="taxonomic scope" value="Bacteria"/>
</dbReference>
<evidence type="ECO:0000259" key="12">
    <source>
        <dbReference type="Pfam" id="PF16491"/>
    </source>
</evidence>
<dbReference type="RefSeq" id="WP_011524978.1">
    <property type="nucleotide sequence ID" value="NC_008009.1"/>
</dbReference>
<feature type="active site" evidence="6">
    <location>
        <position position="279"/>
    </location>
</feature>
<dbReference type="Proteomes" id="UP000002432">
    <property type="component" value="Chromosome"/>
</dbReference>
<keyword evidence="5 8" id="KW-0482">Metalloprotease</keyword>
<feature type="transmembrane region" description="Helical" evidence="9">
    <location>
        <begin position="172"/>
        <end position="195"/>
    </location>
</feature>
<dbReference type="EnsemblBacteria" id="ABF43179">
    <property type="protein sequence ID" value="ABF43179"/>
    <property type="gene ID" value="Acid345_4179"/>
</dbReference>
<dbReference type="AlphaFoldDB" id="Q1IIX1"/>
<dbReference type="EMBL" id="CP000360">
    <property type="protein sequence ID" value="ABF43179.1"/>
    <property type="molecule type" value="Genomic_DNA"/>
</dbReference>
<evidence type="ECO:0000256" key="8">
    <source>
        <dbReference type="RuleBase" id="RU003983"/>
    </source>
</evidence>
<dbReference type="SUPFAM" id="SSF55486">
    <property type="entry name" value="Metalloproteases ('zincins'), catalytic domain"/>
    <property type="match status" value="1"/>
</dbReference>
<evidence type="ECO:0000259" key="11">
    <source>
        <dbReference type="Pfam" id="PF01435"/>
    </source>
</evidence>
<feature type="domain" description="CAAX prenyl protease 1 N-terminal" evidence="12">
    <location>
        <begin position="42"/>
        <end position="201"/>
    </location>
</feature>
<keyword evidence="4 7" id="KW-0862">Zinc</keyword>
<dbReference type="STRING" id="204669.Acid345_4179"/>
<reference evidence="13 14" key="1">
    <citation type="journal article" date="2009" name="Appl. Environ. Microbiol.">
        <title>Three genomes from the phylum Acidobacteria provide insight into the lifestyles of these microorganisms in soils.</title>
        <authorList>
            <person name="Ward N.L."/>
            <person name="Challacombe J.F."/>
            <person name="Janssen P.H."/>
            <person name="Henrissat B."/>
            <person name="Coutinho P.M."/>
            <person name="Wu M."/>
            <person name="Xie G."/>
            <person name="Haft D.H."/>
            <person name="Sait M."/>
            <person name="Badger J."/>
            <person name="Barabote R.D."/>
            <person name="Bradley B."/>
            <person name="Brettin T.S."/>
            <person name="Brinkac L.M."/>
            <person name="Bruce D."/>
            <person name="Creasy T."/>
            <person name="Daugherty S.C."/>
            <person name="Davidsen T.M."/>
            <person name="DeBoy R.T."/>
            <person name="Detter J.C."/>
            <person name="Dodson R.J."/>
            <person name="Durkin A.S."/>
            <person name="Ganapathy A."/>
            <person name="Gwinn-Giglio M."/>
            <person name="Han C.S."/>
            <person name="Khouri H."/>
            <person name="Kiss H."/>
            <person name="Kothari S.P."/>
            <person name="Madupu R."/>
            <person name="Nelson K.E."/>
            <person name="Nelson W.C."/>
            <person name="Paulsen I."/>
            <person name="Penn K."/>
            <person name="Ren Q."/>
            <person name="Rosovitz M.J."/>
            <person name="Selengut J.D."/>
            <person name="Shrivastava S."/>
            <person name="Sullivan S.A."/>
            <person name="Tapia R."/>
            <person name="Thompson L.S."/>
            <person name="Watkins K.L."/>
            <person name="Yang Q."/>
            <person name="Yu C."/>
            <person name="Zafar N."/>
            <person name="Zhou L."/>
            <person name="Kuske C.R."/>
        </authorList>
    </citation>
    <scope>NUCLEOTIDE SEQUENCE [LARGE SCALE GENOMIC DNA]</scope>
    <source>
        <strain evidence="13 14">Ellin345</strain>
    </source>
</reference>
<comment type="similarity">
    <text evidence="8">Belongs to the peptidase M48 family.</text>
</comment>
<protein>
    <submittedName>
        <fullName evidence="13">Peptidase M48, Ste24p</fullName>
    </submittedName>
</protein>
<dbReference type="InterPro" id="IPR032456">
    <property type="entry name" value="Peptidase_M48_N"/>
</dbReference>
<keyword evidence="3 8" id="KW-0378">Hydrolase</keyword>
<keyword evidence="1 8" id="KW-0645">Protease</keyword>
<proteinExistence type="inferred from homology"/>
<feature type="transmembrane region" description="Helical" evidence="9">
    <location>
        <begin position="288"/>
        <end position="306"/>
    </location>
</feature>
<dbReference type="Pfam" id="PF16491">
    <property type="entry name" value="Peptidase_M48_N"/>
    <property type="match status" value="1"/>
</dbReference>
<evidence type="ECO:0000256" key="9">
    <source>
        <dbReference type="SAM" id="Phobius"/>
    </source>
</evidence>
<evidence type="ECO:0000256" key="5">
    <source>
        <dbReference type="ARBA" id="ARBA00023049"/>
    </source>
</evidence>
<dbReference type="GO" id="GO:0046872">
    <property type="term" value="F:metal ion binding"/>
    <property type="evidence" value="ECO:0007669"/>
    <property type="project" value="UniProtKB-KW"/>
</dbReference>
<feature type="transmembrane region" description="Helical" evidence="9">
    <location>
        <begin position="148"/>
        <end position="165"/>
    </location>
</feature>
<evidence type="ECO:0000256" key="7">
    <source>
        <dbReference type="PIRSR" id="PIRSR627057-2"/>
    </source>
</evidence>
<keyword evidence="9" id="KW-0812">Transmembrane</keyword>
<dbReference type="Gene3D" id="3.30.2010.10">
    <property type="entry name" value="Metalloproteases ('zincins'), catalytic domain"/>
    <property type="match status" value="1"/>
</dbReference>
<dbReference type="Pfam" id="PF01435">
    <property type="entry name" value="Peptidase_M48"/>
    <property type="match status" value="1"/>
</dbReference>
<keyword evidence="10" id="KW-0732">Signal</keyword>
<dbReference type="GO" id="GO:0004222">
    <property type="term" value="F:metalloendopeptidase activity"/>
    <property type="evidence" value="ECO:0007669"/>
    <property type="project" value="InterPro"/>
</dbReference>
<feature type="transmembrane region" description="Helical" evidence="9">
    <location>
        <begin position="67"/>
        <end position="85"/>
    </location>
</feature>
<gene>
    <name evidence="13" type="ordered locus">Acid345_4179</name>
</gene>
<feature type="binding site" evidence="7">
    <location>
        <position position="282"/>
    </location>
    <ligand>
        <name>Zn(2+)</name>
        <dbReference type="ChEBI" id="CHEBI:29105"/>
        <note>catalytic</note>
    </ligand>
</feature>
<feature type="binding site" evidence="7">
    <location>
        <position position="359"/>
    </location>
    <ligand>
        <name>Zn(2+)</name>
        <dbReference type="ChEBI" id="CHEBI:29105"/>
        <note>catalytic</note>
    </ligand>
</feature>
<evidence type="ECO:0000256" key="2">
    <source>
        <dbReference type="ARBA" id="ARBA00022723"/>
    </source>
</evidence>
<keyword evidence="9" id="KW-1133">Transmembrane helix</keyword>